<dbReference type="SUPFAM" id="SSF52266">
    <property type="entry name" value="SGNH hydrolase"/>
    <property type="match status" value="1"/>
</dbReference>
<evidence type="ECO:0000313" key="5">
    <source>
        <dbReference type="Proteomes" id="UP000238071"/>
    </source>
</evidence>
<evidence type="ECO:0000259" key="3">
    <source>
        <dbReference type="Pfam" id="PF19040"/>
    </source>
</evidence>
<reference evidence="4 5" key="1">
    <citation type="submission" date="2018-02" db="EMBL/GenBank/DDBJ databases">
        <title>Subsurface microbial communities from deep shales in Ohio and West Virginia, USA.</title>
        <authorList>
            <person name="Wrighton K."/>
        </authorList>
    </citation>
    <scope>NUCLEOTIDE SEQUENCE [LARGE SCALE GENOMIC DNA]</scope>
    <source>
        <strain evidence="4 5">OWC-G53F</strain>
    </source>
</reference>
<feature type="transmembrane region" description="Helical" evidence="1">
    <location>
        <begin position="259"/>
        <end position="278"/>
    </location>
</feature>
<dbReference type="InterPro" id="IPR043968">
    <property type="entry name" value="SGNH"/>
</dbReference>
<comment type="caution">
    <text evidence="4">The sequence shown here is derived from an EMBL/GenBank/DDBJ whole genome shotgun (WGS) entry which is preliminary data.</text>
</comment>
<evidence type="ECO:0000313" key="4">
    <source>
        <dbReference type="EMBL" id="PPK71576.1"/>
    </source>
</evidence>
<feature type="transmembrane region" description="Helical" evidence="1">
    <location>
        <begin position="328"/>
        <end position="345"/>
    </location>
</feature>
<feature type="transmembrane region" description="Helical" evidence="1">
    <location>
        <begin position="86"/>
        <end position="106"/>
    </location>
</feature>
<feature type="transmembrane region" description="Helical" evidence="1">
    <location>
        <begin position="45"/>
        <end position="65"/>
    </location>
</feature>
<dbReference type="GO" id="GO:0016020">
    <property type="term" value="C:membrane"/>
    <property type="evidence" value="ECO:0007669"/>
    <property type="project" value="TreeGrafter"/>
</dbReference>
<dbReference type="InterPro" id="IPR002656">
    <property type="entry name" value="Acyl_transf_3_dom"/>
</dbReference>
<feature type="domain" description="SGNH" evidence="3">
    <location>
        <begin position="414"/>
        <end position="629"/>
    </location>
</feature>
<name>A0A2S6H2D9_9GAMM</name>
<evidence type="ECO:0000259" key="2">
    <source>
        <dbReference type="Pfam" id="PF01757"/>
    </source>
</evidence>
<dbReference type="GO" id="GO:0009103">
    <property type="term" value="P:lipopolysaccharide biosynthetic process"/>
    <property type="evidence" value="ECO:0007669"/>
    <property type="project" value="TreeGrafter"/>
</dbReference>
<keyword evidence="1" id="KW-1133">Transmembrane helix</keyword>
<feature type="transmembrane region" description="Helical" evidence="1">
    <location>
        <begin position="178"/>
        <end position="195"/>
    </location>
</feature>
<dbReference type="GO" id="GO:0016747">
    <property type="term" value="F:acyltransferase activity, transferring groups other than amino-acyl groups"/>
    <property type="evidence" value="ECO:0007669"/>
    <property type="project" value="InterPro"/>
</dbReference>
<dbReference type="PANTHER" id="PTHR23028">
    <property type="entry name" value="ACETYLTRANSFERASE"/>
    <property type="match status" value="1"/>
</dbReference>
<dbReference type="OrthoDB" id="9767863at2"/>
<dbReference type="Pfam" id="PF19040">
    <property type="entry name" value="SGNH"/>
    <property type="match status" value="1"/>
</dbReference>
<feature type="domain" description="Acyltransferase 3" evidence="2">
    <location>
        <begin position="19"/>
        <end position="340"/>
    </location>
</feature>
<feature type="transmembrane region" description="Helical" evidence="1">
    <location>
        <begin position="21"/>
        <end position="39"/>
    </location>
</feature>
<dbReference type="PANTHER" id="PTHR23028:SF53">
    <property type="entry name" value="ACYL_TRANSF_3 DOMAIN-CONTAINING PROTEIN"/>
    <property type="match status" value="1"/>
</dbReference>
<sequence>MVHNIKPSLLMESGKNYYRELDGLRAIAVILVILFHLDVSAVSGGFIGVDVFFVISGYLMTTIILEEIKLKGTVEFKEFFVRRFKRLYPALITTLFLSFLIAFFLMSAQDLQKFGGSVVSSMFGISNFYFWSQSGYFDVAATLKPALHTWSLSVEAQFYIFWVILIAFAVVKLNIKPYIVILGIGLCSLMLNILFETSINTATQFFLIPFRIYEFAIGAAVFFLMYLRPSSKIYADLVVFFGLGLIFYSAFTFTSQIRFPSYNALIPCIGTALIIWSANRSNIFSFLFRLKFVIYLGLISYSLYLVHWPIIVFFKYQNYGDLDIKDKLLIFFFSVLLATLIYRFIESPIRRFSSKGNTFKFFLSFAVISIIVVIPAAGAWENSGWPWRHPEGVDDISNKTSESLKYRNVRDAACSFTNFDNFSKEKCVYPEKNKINILVFGDSVADFSWHGLHKNLPADRYNILQLTPSNCRPGINWGEGYCRQSNDYIFKHILESDIELTIIISLGPDLENFKSTLDFFSKNNKKVLVIGLPFIFKERLPDILRKTVPLPKNESEINIAASKGLINSMTQARDQMKNVAVAAGVAYYDIQEQLCRIPDDYETCNFIVDGTLITADNVHFTPNASTQVFSELGKRIMREFP</sequence>
<dbReference type="Proteomes" id="UP000238071">
    <property type="component" value="Unassembled WGS sequence"/>
</dbReference>
<dbReference type="Pfam" id="PF01757">
    <property type="entry name" value="Acyl_transf_3"/>
    <property type="match status" value="1"/>
</dbReference>
<protein>
    <submittedName>
        <fullName evidence="4">Peptidoglycan/LPS O-acetylase OafA/YrhL</fullName>
    </submittedName>
</protein>
<accession>A0A2S6H2D9</accession>
<evidence type="ECO:0000256" key="1">
    <source>
        <dbReference type="SAM" id="Phobius"/>
    </source>
</evidence>
<dbReference type="RefSeq" id="WP_104423847.1">
    <property type="nucleotide sequence ID" value="NZ_PTIY01000007.1"/>
</dbReference>
<keyword evidence="1" id="KW-0472">Membrane</keyword>
<gene>
    <name evidence="4" type="ORF">B0F88_107100</name>
</gene>
<dbReference type="AlphaFoldDB" id="A0A2S6H2D9"/>
<feature type="transmembrane region" description="Helical" evidence="1">
    <location>
        <begin position="150"/>
        <end position="171"/>
    </location>
</feature>
<feature type="transmembrane region" description="Helical" evidence="1">
    <location>
        <begin position="207"/>
        <end position="227"/>
    </location>
</feature>
<organism evidence="4 5">
    <name type="scientific">Methylobacter tundripaludum</name>
    <dbReference type="NCBI Taxonomy" id="173365"/>
    <lineage>
        <taxon>Bacteria</taxon>
        <taxon>Pseudomonadati</taxon>
        <taxon>Pseudomonadota</taxon>
        <taxon>Gammaproteobacteria</taxon>
        <taxon>Methylococcales</taxon>
        <taxon>Methylococcaceae</taxon>
        <taxon>Methylobacter</taxon>
    </lineage>
</organism>
<proteinExistence type="predicted"/>
<feature type="transmembrane region" description="Helical" evidence="1">
    <location>
        <begin position="357"/>
        <end position="380"/>
    </location>
</feature>
<dbReference type="EMBL" id="PTIY01000007">
    <property type="protein sequence ID" value="PPK71576.1"/>
    <property type="molecule type" value="Genomic_DNA"/>
</dbReference>
<dbReference type="InterPro" id="IPR050879">
    <property type="entry name" value="Acyltransferase_3"/>
</dbReference>
<keyword evidence="5" id="KW-1185">Reference proteome</keyword>
<keyword evidence="1" id="KW-0812">Transmembrane</keyword>
<feature type="transmembrane region" description="Helical" evidence="1">
    <location>
        <begin position="290"/>
        <end position="316"/>
    </location>
</feature>
<feature type="transmembrane region" description="Helical" evidence="1">
    <location>
        <begin position="234"/>
        <end position="253"/>
    </location>
</feature>